<feature type="transmembrane region" description="Helical" evidence="5">
    <location>
        <begin position="12"/>
        <end position="32"/>
    </location>
</feature>
<keyword evidence="3" id="KW-0378">Hydrolase</keyword>
<accession>A0ABP5IRF9</accession>
<protein>
    <submittedName>
        <fullName evidence="7">Resuscitation-promoting factor</fullName>
    </submittedName>
</protein>
<feature type="region of interest" description="Disordered" evidence="4">
    <location>
        <begin position="274"/>
        <end position="325"/>
    </location>
</feature>
<evidence type="ECO:0000256" key="5">
    <source>
        <dbReference type="SAM" id="Phobius"/>
    </source>
</evidence>
<comment type="caution">
    <text evidence="7">The sequence shown here is derived from an EMBL/GenBank/DDBJ whole genome shotgun (WGS) entry which is preliminary data.</text>
</comment>
<dbReference type="Pfam" id="PF07501">
    <property type="entry name" value="G5"/>
    <property type="match status" value="1"/>
</dbReference>
<dbReference type="Proteomes" id="UP001500984">
    <property type="component" value="Unassembled WGS sequence"/>
</dbReference>
<dbReference type="Gene3D" id="2.20.230.10">
    <property type="entry name" value="Resuscitation-promoting factor rpfb"/>
    <property type="match status" value="1"/>
</dbReference>
<dbReference type="Pfam" id="PF03990">
    <property type="entry name" value="DUF348"/>
    <property type="match status" value="3"/>
</dbReference>
<dbReference type="PROSITE" id="PS51109">
    <property type="entry name" value="G5"/>
    <property type="match status" value="1"/>
</dbReference>
<keyword evidence="5" id="KW-0472">Membrane</keyword>
<dbReference type="SUPFAM" id="SSF53955">
    <property type="entry name" value="Lysozyme-like"/>
    <property type="match status" value="1"/>
</dbReference>
<dbReference type="InterPro" id="IPR011098">
    <property type="entry name" value="G5_dom"/>
</dbReference>
<dbReference type="CDD" id="cd13925">
    <property type="entry name" value="RPF"/>
    <property type="match status" value="1"/>
</dbReference>
<reference evidence="8" key="1">
    <citation type="journal article" date="2019" name="Int. J. Syst. Evol. Microbiol.">
        <title>The Global Catalogue of Microorganisms (GCM) 10K type strain sequencing project: providing services to taxonomists for standard genome sequencing and annotation.</title>
        <authorList>
            <consortium name="The Broad Institute Genomics Platform"/>
            <consortium name="The Broad Institute Genome Sequencing Center for Infectious Disease"/>
            <person name="Wu L."/>
            <person name="Ma J."/>
        </authorList>
    </citation>
    <scope>NUCLEOTIDE SEQUENCE [LARGE SCALE GENOMIC DNA]</scope>
    <source>
        <strain evidence="8">JCM 15900</strain>
    </source>
</reference>
<evidence type="ECO:0000256" key="3">
    <source>
        <dbReference type="ARBA" id="ARBA00022801"/>
    </source>
</evidence>
<feature type="domain" description="G5" evidence="6">
    <location>
        <begin position="202"/>
        <end position="282"/>
    </location>
</feature>
<organism evidence="7 8">
    <name type="scientific">Brevibacterium salitolerans</name>
    <dbReference type="NCBI Taxonomy" id="1403566"/>
    <lineage>
        <taxon>Bacteria</taxon>
        <taxon>Bacillati</taxon>
        <taxon>Actinomycetota</taxon>
        <taxon>Actinomycetes</taxon>
        <taxon>Micrococcales</taxon>
        <taxon>Brevibacteriaceae</taxon>
        <taxon>Brevibacterium</taxon>
    </lineage>
</organism>
<evidence type="ECO:0000313" key="7">
    <source>
        <dbReference type="EMBL" id="GAA2105246.1"/>
    </source>
</evidence>
<dbReference type="InterPro" id="IPR010618">
    <property type="entry name" value="RPF"/>
</dbReference>
<evidence type="ECO:0000313" key="8">
    <source>
        <dbReference type="Proteomes" id="UP001500984"/>
    </source>
</evidence>
<evidence type="ECO:0000256" key="1">
    <source>
        <dbReference type="ARBA" id="ARBA00010830"/>
    </source>
</evidence>
<dbReference type="InterPro" id="IPR007137">
    <property type="entry name" value="DUF348"/>
</dbReference>
<sequence length="404" mass="42138">MISALRNRKVQIAGQAVVITALVGGTAAFVGLNKQVNLVVDGQSEQVRTFSGSVSDFLESQEIEVSAGDQVQPGADADITRGMDVVVNTAKDVNLTLDGVSSQETTTANTVGQALAELGVDPEGADISTDLEASLADGQNQDVSVVTPKTVTVVADGKSKPVEITAATAQEVIDEAGVKLGKTDTLSLPASAPVTDGGVVEVLRTKTEDKKETETVKKKVTEKKDDSLERGKREVETKGKDGSKEIVFSVTTVNGEVVVKDKKSEKVVEKPVDEVVRVGTKAPEPAPAPKEDEGSGSGDGGSDGGSDEGSSGGGGDYSGDLSKAEIEEMLGGPGSRWHKIAKCESEFNPRAVNPNGHYGLFQFKLATWQSVGGSGNPIDASPQEQFKRAKILQQKAGWGQWACA</sequence>
<keyword evidence="8" id="KW-1185">Reference proteome</keyword>
<proteinExistence type="inferred from homology"/>
<dbReference type="InterPro" id="IPR023346">
    <property type="entry name" value="Lysozyme-like_dom_sf"/>
</dbReference>
<comment type="similarity">
    <text evidence="1">Belongs to the transglycosylase family. Rpf subfamily.</text>
</comment>
<dbReference type="EMBL" id="BAAAPZ010000018">
    <property type="protein sequence ID" value="GAA2105246.1"/>
    <property type="molecule type" value="Genomic_DNA"/>
</dbReference>
<keyword evidence="2" id="KW-0732">Signal</keyword>
<evidence type="ECO:0000259" key="6">
    <source>
        <dbReference type="PROSITE" id="PS51109"/>
    </source>
</evidence>
<keyword evidence="5" id="KW-0812">Transmembrane</keyword>
<dbReference type="RefSeq" id="WP_291793240.1">
    <property type="nucleotide sequence ID" value="NZ_BAAAPZ010000018.1"/>
</dbReference>
<feature type="region of interest" description="Disordered" evidence="4">
    <location>
        <begin position="219"/>
        <end position="241"/>
    </location>
</feature>
<dbReference type="SMART" id="SM01208">
    <property type="entry name" value="G5"/>
    <property type="match status" value="1"/>
</dbReference>
<feature type="compositionally biased region" description="Gly residues" evidence="4">
    <location>
        <begin position="295"/>
        <end position="304"/>
    </location>
</feature>
<name>A0ABP5IRF9_9MICO</name>
<gene>
    <name evidence="7" type="ORF">GCM10009823_30550</name>
</gene>
<dbReference type="Pfam" id="PF06737">
    <property type="entry name" value="Transglycosylas"/>
    <property type="match status" value="1"/>
</dbReference>
<evidence type="ECO:0000256" key="4">
    <source>
        <dbReference type="SAM" id="MobiDB-lite"/>
    </source>
</evidence>
<keyword evidence="5" id="KW-1133">Transmembrane helix</keyword>
<dbReference type="Gene3D" id="1.10.530.10">
    <property type="match status" value="1"/>
</dbReference>
<evidence type="ECO:0000256" key="2">
    <source>
        <dbReference type="ARBA" id="ARBA00022729"/>
    </source>
</evidence>